<evidence type="ECO:0000313" key="3">
    <source>
        <dbReference type="Proteomes" id="UP000297910"/>
    </source>
</evidence>
<organism evidence="2 3">
    <name type="scientific">Botrytis paeoniae</name>
    <dbReference type="NCBI Taxonomy" id="278948"/>
    <lineage>
        <taxon>Eukaryota</taxon>
        <taxon>Fungi</taxon>
        <taxon>Dikarya</taxon>
        <taxon>Ascomycota</taxon>
        <taxon>Pezizomycotina</taxon>
        <taxon>Leotiomycetes</taxon>
        <taxon>Helotiales</taxon>
        <taxon>Sclerotiniaceae</taxon>
        <taxon>Botrytis</taxon>
    </lineage>
</organism>
<evidence type="ECO:0008006" key="4">
    <source>
        <dbReference type="Google" id="ProtNLM"/>
    </source>
</evidence>
<proteinExistence type="predicted"/>
<gene>
    <name evidence="2" type="ORF">BPAE_0063g00230</name>
</gene>
<dbReference type="PROSITE" id="PS00430">
    <property type="entry name" value="TONB_DEPENDENT_REC_1"/>
    <property type="match status" value="1"/>
</dbReference>
<dbReference type="AlphaFoldDB" id="A0A4Z1FN27"/>
<feature type="signal peptide" evidence="1">
    <location>
        <begin position="1"/>
        <end position="20"/>
    </location>
</feature>
<dbReference type="Proteomes" id="UP000297910">
    <property type="component" value="Unassembled WGS sequence"/>
</dbReference>
<comment type="caution">
    <text evidence="2">The sequence shown here is derived from an EMBL/GenBank/DDBJ whole genome shotgun (WGS) entry which is preliminary data.</text>
</comment>
<name>A0A4Z1FN27_9HELO</name>
<accession>A0A4Z1FN27</accession>
<keyword evidence="3" id="KW-1185">Reference proteome</keyword>
<dbReference type="Gene3D" id="2.60.120.260">
    <property type="entry name" value="Galactose-binding domain-like"/>
    <property type="match status" value="1"/>
</dbReference>
<evidence type="ECO:0000256" key="1">
    <source>
        <dbReference type="SAM" id="SignalP"/>
    </source>
</evidence>
<sequence length="527" mass="53761">MFVSQGIFLVALSIFESSAAYEFGKRQATLSLCPTQETITVTASECPIFSSSAPPSSGVYSTPGFTSASTSSEILSSTSASRSAAATYTSPSPISSIESSTLVSSFLGTLSSTESLVFSAFSSEPSLPSTSLVIPVTTLGPSSITTEGSTSIPAYTSSSAVISEPSFSVIQSSVESSAVVSEVFTDASSAYVTPTVSNSISVSSVPVSSESTSVPELSTSILEPSSVVPSESSTFTSLTSAEPSTSIEFSSASSLIPSTAASTTYTLLPSSSFITSSLPSSAATSTSIYTVTSSAPLPSISSITITTTVISTVGGQTTTVLSTFTQATTVATTIITTVQVPTTVVSLGTTTVIQFTTVSPPACTIHPTLINGGFESGNGIEPFEAVATGPNAPSYTTAAVPHSGSTSLELLFFPSSSATSYITLTQTVSACPSYNYLLTGYVKASNNLSINPSSNCYIYLQTPTQSSLTTLINSSTYPGWSMIYLFFTAPGSVRDGVQSVPLTVHSYCDSGAADSPGLYVDDLVVSG</sequence>
<reference evidence="2 3" key="1">
    <citation type="submission" date="2017-12" db="EMBL/GenBank/DDBJ databases">
        <title>Comparative genomics of Botrytis spp.</title>
        <authorList>
            <person name="Valero-Jimenez C.A."/>
            <person name="Tapia P."/>
            <person name="Veloso J."/>
            <person name="Silva-Moreno E."/>
            <person name="Staats M."/>
            <person name="Valdes J.H."/>
            <person name="Van Kan J.A.L."/>
        </authorList>
    </citation>
    <scope>NUCLEOTIDE SEQUENCE [LARGE SCALE GENOMIC DNA]</scope>
    <source>
        <strain evidence="2 3">Bp0003</strain>
    </source>
</reference>
<feature type="chain" id="PRO_5021356701" description="CBM-cenC domain-containing protein" evidence="1">
    <location>
        <begin position="21"/>
        <end position="527"/>
    </location>
</feature>
<dbReference type="InterPro" id="IPR010916">
    <property type="entry name" value="TonB_box_CS"/>
</dbReference>
<evidence type="ECO:0000313" key="2">
    <source>
        <dbReference type="EMBL" id="TGO26254.1"/>
    </source>
</evidence>
<protein>
    <recommendedName>
        <fullName evidence="4">CBM-cenC domain-containing protein</fullName>
    </recommendedName>
</protein>
<dbReference type="EMBL" id="PQXI01000063">
    <property type="protein sequence ID" value="TGO26254.1"/>
    <property type="molecule type" value="Genomic_DNA"/>
</dbReference>
<keyword evidence="1" id="KW-0732">Signal</keyword>